<feature type="transmembrane region" description="Helical" evidence="12">
    <location>
        <begin position="547"/>
        <end position="571"/>
    </location>
</feature>
<organism evidence="14 15">
    <name type="scientific">Clavelina lepadiformis</name>
    <name type="common">Light-bulb sea squirt</name>
    <name type="synonym">Ascidia lepadiformis</name>
    <dbReference type="NCBI Taxonomy" id="159417"/>
    <lineage>
        <taxon>Eukaryota</taxon>
        <taxon>Metazoa</taxon>
        <taxon>Chordata</taxon>
        <taxon>Tunicata</taxon>
        <taxon>Ascidiacea</taxon>
        <taxon>Aplousobranchia</taxon>
        <taxon>Clavelinidae</taxon>
        <taxon>Clavelina</taxon>
    </lineage>
</organism>
<feature type="transmembrane region" description="Helical" evidence="12">
    <location>
        <begin position="52"/>
        <end position="78"/>
    </location>
</feature>
<dbReference type="SUPFAM" id="SSF81321">
    <property type="entry name" value="Family A G protein-coupled receptor-like"/>
    <property type="match status" value="2"/>
</dbReference>
<feature type="domain" description="G-protein coupled receptors family 1 profile" evidence="13">
    <location>
        <begin position="69"/>
        <end position="603"/>
    </location>
</feature>
<evidence type="ECO:0000256" key="11">
    <source>
        <dbReference type="SAM" id="MobiDB-lite"/>
    </source>
</evidence>
<keyword evidence="2" id="KW-1003">Cell membrane</keyword>
<feature type="transmembrane region" description="Helical" evidence="12">
    <location>
        <begin position="170"/>
        <end position="191"/>
    </location>
</feature>
<dbReference type="PANTHER" id="PTHR24248:SF174">
    <property type="entry name" value="TYRAMINE_OCTOPAMINE RECEPTOR"/>
    <property type="match status" value="1"/>
</dbReference>
<keyword evidence="9 10" id="KW-0807">Transducer</keyword>
<evidence type="ECO:0000256" key="6">
    <source>
        <dbReference type="ARBA" id="ARBA00023136"/>
    </source>
</evidence>
<evidence type="ECO:0000256" key="5">
    <source>
        <dbReference type="ARBA" id="ARBA00023040"/>
    </source>
</evidence>
<feature type="transmembrane region" description="Helical" evidence="12">
    <location>
        <begin position="583"/>
        <end position="606"/>
    </location>
</feature>
<evidence type="ECO:0000313" key="15">
    <source>
        <dbReference type="Proteomes" id="UP001642483"/>
    </source>
</evidence>
<keyword evidence="4 12" id="KW-1133">Transmembrane helix</keyword>
<dbReference type="PANTHER" id="PTHR24248">
    <property type="entry name" value="ADRENERGIC RECEPTOR-RELATED G-PROTEIN COUPLED RECEPTOR"/>
    <property type="match status" value="1"/>
</dbReference>
<dbReference type="PRINTS" id="PR00237">
    <property type="entry name" value="GPCRRHODOPSN"/>
</dbReference>
<evidence type="ECO:0000256" key="12">
    <source>
        <dbReference type="SAM" id="Phobius"/>
    </source>
</evidence>
<keyword evidence="6 12" id="KW-0472">Membrane</keyword>
<dbReference type="InterPro" id="IPR000276">
    <property type="entry name" value="GPCR_Rhodpsn"/>
</dbReference>
<reference evidence="14 15" key="1">
    <citation type="submission" date="2024-02" db="EMBL/GenBank/DDBJ databases">
        <authorList>
            <person name="Daric V."/>
            <person name="Darras S."/>
        </authorList>
    </citation>
    <scope>NUCLEOTIDE SEQUENCE [LARGE SCALE GENOMIC DNA]</scope>
</reference>
<evidence type="ECO:0000256" key="4">
    <source>
        <dbReference type="ARBA" id="ARBA00022989"/>
    </source>
</evidence>
<evidence type="ECO:0000256" key="10">
    <source>
        <dbReference type="RuleBase" id="RU000688"/>
    </source>
</evidence>
<feature type="transmembrane region" description="Helical" evidence="12">
    <location>
        <begin position="211"/>
        <end position="233"/>
    </location>
</feature>
<feature type="compositionally biased region" description="Low complexity" evidence="11">
    <location>
        <begin position="314"/>
        <end position="323"/>
    </location>
</feature>
<dbReference type="PROSITE" id="PS50262">
    <property type="entry name" value="G_PROTEIN_RECEP_F1_2"/>
    <property type="match status" value="1"/>
</dbReference>
<keyword evidence="7 10" id="KW-0675">Receptor</keyword>
<keyword evidence="3 10" id="KW-0812">Transmembrane</keyword>
<evidence type="ECO:0000313" key="14">
    <source>
        <dbReference type="EMBL" id="CAK8690666.1"/>
    </source>
</evidence>
<keyword evidence="8" id="KW-0325">Glycoprotein</keyword>
<dbReference type="Gene3D" id="1.20.1070.10">
    <property type="entry name" value="Rhodopsin 7-helix transmembrane proteins"/>
    <property type="match status" value="2"/>
</dbReference>
<comment type="caution">
    <text evidence="14">The sequence shown here is derived from an EMBL/GenBank/DDBJ whole genome shotgun (WGS) entry which is preliminary data.</text>
</comment>
<dbReference type="SMART" id="SM01381">
    <property type="entry name" value="7TM_GPCR_Srsx"/>
    <property type="match status" value="1"/>
</dbReference>
<evidence type="ECO:0000256" key="2">
    <source>
        <dbReference type="ARBA" id="ARBA00022475"/>
    </source>
</evidence>
<proteinExistence type="inferred from homology"/>
<feature type="transmembrane region" description="Helical" evidence="12">
    <location>
        <begin position="90"/>
        <end position="109"/>
    </location>
</feature>
<accession>A0ABP0GFW6</accession>
<evidence type="ECO:0000256" key="1">
    <source>
        <dbReference type="ARBA" id="ARBA00004651"/>
    </source>
</evidence>
<dbReference type="Proteomes" id="UP001642483">
    <property type="component" value="Unassembled WGS sequence"/>
</dbReference>
<evidence type="ECO:0000259" key="13">
    <source>
        <dbReference type="PROSITE" id="PS50262"/>
    </source>
</evidence>
<evidence type="ECO:0000256" key="8">
    <source>
        <dbReference type="ARBA" id="ARBA00023180"/>
    </source>
</evidence>
<name>A0ABP0GFW6_CLALP</name>
<protein>
    <recommendedName>
        <fullName evidence="13">G-protein coupled receptors family 1 profile domain-containing protein</fullName>
    </recommendedName>
</protein>
<evidence type="ECO:0000256" key="9">
    <source>
        <dbReference type="ARBA" id="ARBA00023224"/>
    </source>
</evidence>
<feature type="transmembrane region" description="Helical" evidence="12">
    <location>
        <begin position="129"/>
        <end position="149"/>
    </location>
</feature>
<evidence type="ECO:0000256" key="7">
    <source>
        <dbReference type="ARBA" id="ARBA00023170"/>
    </source>
</evidence>
<dbReference type="InterPro" id="IPR017452">
    <property type="entry name" value="GPCR_Rhodpsn_7TM"/>
</dbReference>
<evidence type="ECO:0000256" key="3">
    <source>
        <dbReference type="ARBA" id="ARBA00022692"/>
    </source>
</evidence>
<dbReference type="EMBL" id="CAWYQH010000119">
    <property type="protein sequence ID" value="CAK8690666.1"/>
    <property type="molecule type" value="Genomic_DNA"/>
</dbReference>
<comment type="similarity">
    <text evidence="10">Belongs to the G-protein coupled receptor 1 family.</text>
</comment>
<dbReference type="PROSITE" id="PS00237">
    <property type="entry name" value="G_PROTEIN_RECEP_F1_1"/>
    <property type="match status" value="1"/>
</dbReference>
<keyword evidence="5 10" id="KW-0297">G-protein coupled receptor</keyword>
<dbReference type="Pfam" id="PF00001">
    <property type="entry name" value="7tm_1"/>
    <property type="match status" value="2"/>
</dbReference>
<keyword evidence="15" id="KW-1185">Reference proteome</keyword>
<comment type="subcellular location">
    <subcellularLocation>
        <location evidence="1">Cell membrane</location>
        <topology evidence="1">Multi-pass membrane protein</topology>
    </subcellularLocation>
</comment>
<gene>
    <name evidence="14" type="ORF">CVLEPA_LOCUS23254</name>
</gene>
<feature type="region of interest" description="Disordered" evidence="11">
    <location>
        <begin position="308"/>
        <end position="328"/>
    </location>
</feature>
<sequence>MDLSSTAFPINRFDNATTGYFADALEFEEDRSRCLGNNSTESAGVTYSTSSVIVLSILTGLFCLLGLVGNVMVVVAILKDNVINKHIQNTYLMSLAVSDALLVVLVVPFTLTNELLDYWPFGDVYCRIYLSLDILLCTASICNICFIGLDRYISVKYPTTYRKFRTPTRIRLAILFVWIYAAAVSLLPFSGNTEIIHGETHQECFINDSSWFIILSCSLSFFIPSCIIFPVYIKIYMIGRKLEAARRSRRAQRQHGNMTEVKLRYLSNNHHDNIVTDGGKWKWRAGSNNHQDERAVVHYGKYVARRNTNRLDSDNGSENSNGSPEMLRSEKVTLSKSCDVKLLGSEAKDFKCEFITSNQPRWGKGEFLSPPTDEHSPRLERKDLSMSCDDVNLISATALNEPDCELHENSLFLERPAIPKIPVTRKGTFSSEDLRSTLVSRLASSTNALNIPDNDRVIDRQGKMWFLACCEKICPGQQKNYASNPRIVVKRPTLSRTDISDMAENARSRLQSLTSVISSRRTSVSRRCSTMSTQSTCMGASRRERRFVFIICVVTGCFMFCWMPFFSTYLIYAVCRTCCIDTILFKVFFWLGYLNSGINPILYTVFNKDFRRAFKRLFCKSPKW</sequence>